<accession>A0A8J2V8R9</accession>
<evidence type="ECO:0000256" key="1">
    <source>
        <dbReference type="SAM" id="MobiDB-lite"/>
    </source>
</evidence>
<protein>
    <submittedName>
        <fullName evidence="2">GLPGLI family protein</fullName>
    </submittedName>
</protein>
<dbReference type="NCBIfam" id="TIGR01200">
    <property type="entry name" value="GLPGLI"/>
    <property type="match status" value="1"/>
</dbReference>
<dbReference type="Proteomes" id="UP000652231">
    <property type="component" value="Unassembled WGS sequence"/>
</dbReference>
<sequence length="256" mass="29172">MDFGGPQMTEQMKEQIAEMMKKALEKTYILNFNKEESSYKEEEKLAAPGAGGGMMAMMGNFTAGAQYKNTTDDLYLQEQEFFGKQFLITDTLPKLEWKLVNVSKQIGQYVAFKATAIKQLGDTDFQSMRRRNSNTDSEKEATETKKDSTEFDLMEEIEIPKEIEIVAWYTPQIPIPQGPGEFSGLPGLILEIQADRTSILCTKIVLNPKEIEIKKPSKGQKVSQEEYQKIVKDKMEEMQEMYGGRGRGRGMQIRMN</sequence>
<dbReference type="InterPro" id="IPR005901">
    <property type="entry name" value="GLPGLI"/>
</dbReference>
<feature type="region of interest" description="Disordered" evidence="1">
    <location>
        <begin position="127"/>
        <end position="147"/>
    </location>
</feature>
<evidence type="ECO:0000313" key="3">
    <source>
        <dbReference type="Proteomes" id="UP000652231"/>
    </source>
</evidence>
<organism evidence="2 3">
    <name type="scientific">Planktosalinus lacus</name>
    <dbReference type="NCBI Taxonomy" id="1526573"/>
    <lineage>
        <taxon>Bacteria</taxon>
        <taxon>Pseudomonadati</taxon>
        <taxon>Bacteroidota</taxon>
        <taxon>Flavobacteriia</taxon>
        <taxon>Flavobacteriales</taxon>
        <taxon>Flavobacteriaceae</taxon>
        <taxon>Planktosalinus</taxon>
    </lineage>
</organism>
<dbReference type="EMBL" id="BMGK01000004">
    <property type="protein sequence ID" value="GGD89556.1"/>
    <property type="molecule type" value="Genomic_DNA"/>
</dbReference>
<dbReference type="Pfam" id="PF09697">
    <property type="entry name" value="Porph_ging"/>
    <property type="match status" value="1"/>
</dbReference>
<name>A0A8J2V8R9_9FLAO</name>
<dbReference type="AlphaFoldDB" id="A0A8J2V8R9"/>
<reference evidence="2" key="1">
    <citation type="journal article" date="2014" name="Int. J. Syst. Evol. Microbiol.">
        <title>Complete genome sequence of Corynebacterium casei LMG S-19264T (=DSM 44701T), isolated from a smear-ripened cheese.</title>
        <authorList>
            <consortium name="US DOE Joint Genome Institute (JGI-PGF)"/>
            <person name="Walter F."/>
            <person name="Albersmeier A."/>
            <person name="Kalinowski J."/>
            <person name="Ruckert C."/>
        </authorList>
    </citation>
    <scope>NUCLEOTIDE SEQUENCE</scope>
    <source>
        <strain evidence="2">CGMCC 1.12924</strain>
    </source>
</reference>
<feature type="compositionally biased region" description="Basic and acidic residues" evidence="1">
    <location>
        <begin position="136"/>
        <end position="147"/>
    </location>
</feature>
<gene>
    <name evidence="2" type="ORF">GCM10011312_11840</name>
</gene>
<reference evidence="2" key="2">
    <citation type="submission" date="2020-09" db="EMBL/GenBank/DDBJ databases">
        <authorList>
            <person name="Sun Q."/>
            <person name="Zhou Y."/>
        </authorList>
    </citation>
    <scope>NUCLEOTIDE SEQUENCE</scope>
    <source>
        <strain evidence="2">CGMCC 1.12924</strain>
    </source>
</reference>
<comment type="caution">
    <text evidence="2">The sequence shown here is derived from an EMBL/GenBank/DDBJ whole genome shotgun (WGS) entry which is preliminary data.</text>
</comment>
<evidence type="ECO:0000313" key="2">
    <source>
        <dbReference type="EMBL" id="GGD89556.1"/>
    </source>
</evidence>
<keyword evidence="3" id="KW-1185">Reference proteome</keyword>
<proteinExistence type="predicted"/>